<dbReference type="PANTHER" id="PTHR15052:SF2">
    <property type="entry name" value="GENERAL TRANSCRIPTION FACTOR 3C POLYPEPTIDE 2"/>
    <property type="match status" value="1"/>
</dbReference>
<dbReference type="EMBL" id="LRBV02000003">
    <property type="status" value="NOT_ANNOTATED_CDS"/>
    <property type="molecule type" value="Genomic_DNA"/>
</dbReference>
<dbReference type="InterPro" id="IPR052416">
    <property type="entry name" value="GTF3C_component"/>
</dbReference>
<feature type="compositionally biased region" description="Basic and acidic residues" evidence="4">
    <location>
        <begin position="126"/>
        <end position="136"/>
    </location>
</feature>
<feature type="region of interest" description="Disordered" evidence="4">
    <location>
        <begin position="121"/>
        <end position="166"/>
    </location>
</feature>
<evidence type="ECO:0000256" key="1">
    <source>
        <dbReference type="ARBA" id="ARBA00004123"/>
    </source>
</evidence>
<feature type="transmembrane region" description="Helical" evidence="5">
    <location>
        <begin position="46"/>
        <end position="65"/>
    </location>
</feature>
<organism evidence="6 7">
    <name type="scientific">Quercus lobata</name>
    <name type="common">Valley oak</name>
    <dbReference type="NCBI Taxonomy" id="97700"/>
    <lineage>
        <taxon>Eukaryota</taxon>
        <taxon>Viridiplantae</taxon>
        <taxon>Streptophyta</taxon>
        <taxon>Embryophyta</taxon>
        <taxon>Tracheophyta</taxon>
        <taxon>Spermatophyta</taxon>
        <taxon>Magnoliopsida</taxon>
        <taxon>eudicotyledons</taxon>
        <taxon>Gunneridae</taxon>
        <taxon>Pentapetalae</taxon>
        <taxon>rosids</taxon>
        <taxon>fabids</taxon>
        <taxon>Fagales</taxon>
        <taxon>Fagaceae</taxon>
        <taxon>Quercus</taxon>
    </lineage>
</organism>
<evidence type="ECO:0000256" key="5">
    <source>
        <dbReference type="SAM" id="Phobius"/>
    </source>
</evidence>
<dbReference type="Proteomes" id="UP000594261">
    <property type="component" value="Chromosome 3"/>
</dbReference>
<keyword evidence="5" id="KW-1133">Transmembrane helix</keyword>
<keyword evidence="7" id="KW-1185">Reference proteome</keyword>
<evidence type="ECO:0000256" key="2">
    <source>
        <dbReference type="ARBA" id="ARBA00023163"/>
    </source>
</evidence>
<keyword evidence="5" id="KW-0812">Transmembrane</keyword>
<comment type="subcellular location">
    <subcellularLocation>
        <location evidence="1">Nucleus</location>
    </subcellularLocation>
</comment>
<dbReference type="GO" id="GO:0006383">
    <property type="term" value="P:transcription by RNA polymerase III"/>
    <property type="evidence" value="ECO:0007669"/>
    <property type="project" value="TreeGrafter"/>
</dbReference>
<name>A0A7N2L4G8_QUELO</name>
<keyword evidence="3" id="KW-0539">Nucleus</keyword>
<reference evidence="6" key="2">
    <citation type="submission" date="2021-01" db="UniProtKB">
        <authorList>
            <consortium name="EnsemblPlants"/>
        </authorList>
    </citation>
    <scope>IDENTIFICATION</scope>
</reference>
<evidence type="ECO:0000313" key="7">
    <source>
        <dbReference type="Proteomes" id="UP000594261"/>
    </source>
</evidence>
<protein>
    <submittedName>
        <fullName evidence="6">Uncharacterized protein</fullName>
    </submittedName>
</protein>
<proteinExistence type="predicted"/>
<accession>A0A7N2L4G8</accession>
<dbReference type="EnsemblPlants" id="QL03p004414:mrna">
    <property type="protein sequence ID" value="QL03p004414:mrna"/>
    <property type="gene ID" value="QL03p004414"/>
</dbReference>
<evidence type="ECO:0000313" key="6">
    <source>
        <dbReference type="EnsemblPlants" id="QL03p004414:mrna"/>
    </source>
</evidence>
<feature type="transmembrane region" description="Helical" evidence="5">
    <location>
        <begin position="440"/>
        <end position="459"/>
    </location>
</feature>
<keyword evidence="5" id="KW-0472">Membrane</keyword>
<feature type="compositionally biased region" description="Polar residues" evidence="4">
    <location>
        <begin position="141"/>
        <end position="166"/>
    </location>
</feature>
<dbReference type="GO" id="GO:0005634">
    <property type="term" value="C:nucleus"/>
    <property type="evidence" value="ECO:0007669"/>
    <property type="project" value="UniProtKB-SubCell"/>
</dbReference>
<keyword evidence="2" id="KW-0804">Transcription</keyword>
<dbReference type="PANTHER" id="PTHR15052">
    <property type="entry name" value="RNA POLYMERASE III TRANSCRIPTION INITIATION FACTOR COMPLEX SUBUNIT"/>
    <property type="match status" value="1"/>
</dbReference>
<sequence>MNVKESPNQHNLEIVYLFLWKNILLVNHGVALMMFMAICHTCWLRYAFAAISFIAETFIFLYVGMDALDTDKWKSSNARIGNPLTGRGVIQIWCILNASVDEEEYVQGLAVQLSENSSEAHAVDGVPRDAQEHSVQEESDAGSSVLNHQIQHNSGQEPAASENMSPNGSLGISSGSFLISKDVALPRVVLCLDHNGKVAWDVKRRPSNASESKCKLRMGYLAGEMGMDLWKCKKSASVVQWEVPLPCTMKVIYSSVHQEGTDPCFVKLEPVFRCSMLKCGGIQRKTKTIEEGEEPQISKLFTVKCPMNKKEKKDGPVAEKPSDCNGDRVTILKFDYCVDNYFRAIETISKLCGEDDEDYYALQQTEIQRLSSSLAFLRQILNNARPTTFIYVCISCCSKDFVLYVGGHVSTLDWCPRCHEMPDYHINMSVPFDKFDVVSFRQLFVILLGLCSGVVVLLVSKFQSSCLLVFSEDLFFLQSFSMPVFSSRKKQNFKNCTTILLFGVVDIVITFCLMSHGAYLLYKRIGVTSLDIQDYQVDSAILSATDSVCTLQGTYDPTHALLAPRARAEEGICRGQMGKGRNAGDIAEDDLVLGTPRLQREEQHLVEGYPQKAP</sequence>
<evidence type="ECO:0000256" key="4">
    <source>
        <dbReference type="SAM" id="MobiDB-lite"/>
    </source>
</evidence>
<feature type="transmembrane region" description="Helical" evidence="5">
    <location>
        <begin position="14"/>
        <end position="39"/>
    </location>
</feature>
<dbReference type="AlphaFoldDB" id="A0A7N2L4G8"/>
<evidence type="ECO:0000256" key="3">
    <source>
        <dbReference type="ARBA" id="ARBA00023242"/>
    </source>
</evidence>
<reference evidence="6 7" key="1">
    <citation type="journal article" date="2016" name="G3 (Bethesda)">
        <title>First Draft Assembly and Annotation of the Genome of a California Endemic Oak Quercus lobata Nee (Fagaceae).</title>
        <authorList>
            <person name="Sork V.L."/>
            <person name="Fitz-Gibbon S.T."/>
            <person name="Puiu D."/>
            <person name="Crepeau M."/>
            <person name="Gugger P.F."/>
            <person name="Sherman R."/>
            <person name="Stevens K."/>
            <person name="Langley C.H."/>
            <person name="Pellegrini M."/>
            <person name="Salzberg S.L."/>
        </authorList>
    </citation>
    <scope>NUCLEOTIDE SEQUENCE [LARGE SCALE GENOMIC DNA]</scope>
    <source>
        <strain evidence="6 7">cv. SW786</strain>
    </source>
</reference>
<dbReference type="Gramene" id="QL03p004414:mrna">
    <property type="protein sequence ID" value="QL03p004414:mrna"/>
    <property type="gene ID" value="QL03p004414"/>
</dbReference>
<dbReference type="GO" id="GO:0000127">
    <property type="term" value="C:transcription factor TFIIIC complex"/>
    <property type="evidence" value="ECO:0007669"/>
    <property type="project" value="TreeGrafter"/>
</dbReference>
<feature type="transmembrane region" description="Helical" evidence="5">
    <location>
        <begin position="498"/>
        <end position="522"/>
    </location>
</feature>
<dbReference type="InParanoid" id="A0A7N2L4G8"/>